<dbReference type="SMR" id="A0A0J0XJT0"/>
<dbReference type="Pfam" id="PF00732">
    <property type="entry name" value="GMC_oxred_N"/>
    <property type="match status" value="1"/>
</dbReference>
<dbReference type="RefSeq" id="XP_018277861.1">
    <property type="nucleotide sequence ID" value="XM_018421427.1"/>
</dbReference>
<dbReference type="PANTHER" id="PTHR11552:SF218">
    <property type="entry name" value="GLUCOSE-METHANOL-CHOLINE OXIDOREDUCTASE N-TERMINAL DOMAIN-CONTAINING PROTEIN"/>
    <property type="match status" value="1"/>
</dbReference>
<evidence type="ECO:0000259" key="8">
    <source>
        <dbReference type="PROSITE" id="PS00624"/>
    </source>
</evidence>
<keyword evidence="3" id="KW-0274">FAD</keyword>
<evidence type="ECO:0000256" key="6">
    <source>
        <dbReference type="SAM" id="SignalP"/>
    </source>
</evidence>
<evidence type="ECO:0000259" key="7">
    <source>
        <dbReference type="PROSITE" id="PS00623"/>
    </source>
</evidence>
<feature type="transmembrane region" description="Helical" evidence="5">
    <location>
        <begin position="696"/>
        <end position="719"/>
    </location>
</feature>
<proteinExistence type="inferred from homology"/>
<dbReference type="EMBL" id="KQ087219">
    <property type="protein sequence ID" value="KLT41370.1"/>
    <property type="molecule type" value="Genomic_DNA"/>
</dbReference>
<dbReference type="SUPFAM" id="SSF51905">
    <property type="entry name" value="FAD/NAD(P)-binding domain"/>
    <property type="match status" value="1"/>
</dbReference>
<dbReference type="Proteomes" id="UP000053611">
    <property type="component" value="Unassembled WGS sequence"/>
</dbReference>
<dbReference type="AlphaFoldDB" id="A0A0J0XJT0"/>
<dbReference type="Gene3D" id="3.30.560.10">
    <property type="entry name" value="Glucose Oxidase, domain 3"/>
    <property type="match status" value="1"/>
</dbReference>
<comment type="cofactor">
    <cofactor evidence="1">
        <name>FAD</name>
        <dbReference type="ChEBI" id="CHEBI:57692"/>
    </cofactor>
</comment>
<feature type="domain" description="Glucose-methanol-choline oxidoreductase N-terminal" evidence="7">
    <location>
        <begin position="135"/>
        <end position="158"/>
    </location>
</feature>
<comment type="similarity">
    <text evidence="2 3">Belongs to the GMC oxidoreductase family.</text>
</comment>
<evidence type="ECO:0000256" key="2">
    <source>
        <dbReference type="ARBA" id="ARBA00010790"/>
    </source>
</evidence>
<keyword evidence="6" id="KW-0732">Signal</keyword>
<dbReference type="InterPro" id="IPR007867">
    <property type="entry name" value="GMC_OxRtase_C"/>
</dbReference>
<keyword evidence="5" id="KW-0472">Membrane</keyword>
<dbReference type="PANTHER" id="PTHR11552">
    <property type="entry name" value="GLUCOSE-METHANOL-CHOLINE GMC OXIDOREDUCTASE"/>
    <property type="match status" value="1"/>
</dbReference>
<keyword evidence="3" id="KW-0285">Flavoprotein</keyword>
<dbReference type="PROSITE" id="PS00623">
    <property type="entry name" value="GMC_OXRED_1"/>
    <property type="match status" value="1"/>
</dbReference>
<accession>A0A0J0XJT0</accession>
<name>A0A0J0XJT0_9TREE</name>
<keyword evidence="5" id="KW-1133">Transmembrane helix</keyword>
<evidence type="ECO:0000313" key="9">
    <source>
        <dbReference type="EMBL" id="KLT41370.1"/>
    </source>
</evidence>
<dbReference type="InterPro" id="IPR012132">
    <property type="entry name" value="GMC_OxRdtase"/>
</dbReference>
<protein>
    <recommendedName>
        <fullName evidence="7 8">Glucose-methanol-choline oxidoreductase N-terminal domain-containing protein</fullName>
    </recommendedName>
</protein>
<dbReference type="Gene3D" id="3.50.50.60">
    <property type="entry name" value="FAD/NAD(P)-binding domain"/>
    <property type="match status" value="1"/>
</dbReference>
<evidence type="ECO:0000313" key="10">
    <source>
        <dbReference type="Proteomes" id="UP000053611"/>
    </source>
</evidence>
<keyword evidence="5" id="KW-0812">Transmembrane</keyword>
<dbReference type="InterPro" id="IPR036188">
    <property type="entry name" value="FAD/NAD-bd_sf"/>
</dbReference>
<gene>
    <name evidence="9" type="ORF">CC85DRAFT_276212</name>
</gene>
<evidence type="ECO:0000256" key="5">
    <source>
        <dbReference type="SAM" id="Phobius"/>
    </source>
</evidence>
<evidence type="ECO:0000256" key="3">
    <source>
        <dbReference type="RuleBase" id="RU003968"/>
    </source>
</evidence>
<dbReference type="Pfam" id="PF05199">
    <property type="entry name" value="GMC_oxred_C"/>
    <property type="match status" value="1"/>
</dbReference>
<dbReference type="GO" id="GO:0016614">
    <property type="term" value="F:oxidoreductase activity, acting on CH-OH group of donors"/>
    <property type="evidence" value="ECO:0007669"/>
    <property type="project" value="InterPro"/>
</dbReference>
<evidence type="ECO:0000256" key="4">
    <source>
        <dbReference type="SAM" id="MobiDB-lite"/>
    </source>
</evidence>
<dbReference type="SUPFAM" id="SSF54373">
    <property type="entry name" value="FAD-linked reductases, C-terminal domain"/>
    <property type="match status" value="1"/>
</dbReference>
<dbReference type="OrthoDB" id="269227at2759"/>
<dbReference type="STRING" id="879819.A0A0J0XJT0"/>
<dbReference type="GO" id="GO:0050660">
    <property type="term" value="F:flavin adenine dinucleotide binding"/>
    <property type="evidence" value="ECO:0007669"/>
    <property type="project" value="InterPro"/>
</dbReference>
<feature type="domain" description="Glucose-methanol-choline oxidoreductase N-terminal" evidence="8">
    <location>
        <begin position="332"/>
        <end position="346"/>
    </location>
</feature>
<keyword evidence="10" id="KW-1185">Reference proteome</keyword>
<evidence type="ECO:0000256" key="1">
    <source>
        <dbReference type="ARBA" id="ARBA00001974"/>
    </source>
</evidence>
<feature type="region of interest" description="Disordered" evidence="4">
    <location>
        <begin position="786"/>
        <end position="851"/>
    </location>
</feature>
<dbReference type="InterPro" id="IPR000172">
    <property type="entry name" value="GMC_OxRdtase_N"/>
</dbReference>
<feature type="chain" id="PRO_5005245446" description="Glucose-methanol-choline oxidoreductase N-terminal domain-containing protein" evidence="6">
    <location>
        <begin position="18"/>
        <end position="851"/>
    </location>
</feature>
<dbReference type="PROSITE" id="PS00624">
    <property type="entry name" value="GMC_OXRED_2"/>
    <property type="match status" value="1"/>
</dbReference>
<dbReference type="GeneID" id="28982030"/>
<sequence length="851" mass="89509">MHAAALALAALAVPASAAILRDRDNDAAYHHNPYRHLLKRGITDDISQVNGKAFDFVIAGGGVAGLALAARLTEWRNVTVCVIEAGSDGSDVRDNIDVPGLSYGESVNTKPGRNWQYETVAQANLGGKQVKWPRGKLLGGSGAVNGMFWGRASSHEYDAWADLNPGGNVTWNWEEMNKYIMKSETLGWPEQSNIDTFHIAIDSTAHGTNGPIHIGWSSYIYPFTSNWVPSWEALGFTNKDLAAGDVRGVSITPSTLFQANQTRCDSKAGYIDSQPNRDNLVILTGQQVTEVLFNGSTDASGNIIASGVSFSASSGGAIYSVQANKEVILAGGTIGSPQILQLSGIGPSSVLTPLGIAVRKDLPVGHNLQDHASSTMYFSTTQIENWAQLWSNEDAIAAALAEWKSNKSGVLTYINEAVGYVSMADITSAAEASAAAANINVAQTVADVGDAHNMPANVRAGLTAQYNIQKTWLTDSTGQLEIILSMWGAGANNIGIQVALQHPFSRGTCHISSNSAFSKPNIDPSYYAVDIDRQIIGAGARWVRRLVNAGPFASTITGETGSTAGANGSALTTAMQNGASTEYHPHGTASMLPEEMGGVVDTRLVVYGTNNLRVVDSSVIPLHISAHLMASTYGIAEKAADIIKQAYWKPPPPPEASVTATATEDDVAQIGEATDSAVANAQKGATTEGLSAGAKIGLGVGVGVGAGALLGLLVFCLCIRKKKRPANDEKGWYAGANSQDNSAWDAQQAYREQDSYPMGGMTAPRPNRFSSAHASISTMATADLQGLHPGQRQESSNSLGEYSRGSGAASPYRDEPSPLPQGAQYPTPGFHSPGSPGSGYGAQQYTPVVPK</sequence>
<feature type="signal peptide" evidence="6">
    <location>
        <begin position="1"/>
        <end position="17"/>
    </location>
</feature>
<organism evidence="9 10">
    <name type="scientific">Cutaneotrichosporon oleaginosum</name>
    <dbReference type="NCBI Taxonomy" id="879819"/>
    <lineage>
        <taxon>Eukaryota</taxon>
        <taxon>Fungi</taxon>
        <taxon>Dikarya</taxon>
        <taxon>Basidiomycota</taxon>
        <taxon>Agaricomycotina</taxon>
        <taxon>Tremellomycetes</taxon>
        <taxon>Trichosporonales</taxon>
        <taxon>Trichosporonaceae</taxon>
        <taxon>Cutaneotrichosporon</taxon>
    </lineage>
</organism>
<reference evidence="9 10" key="1">
    <citation type="submission" date="2015-03" db="EMBL/GenBank/DDBJ databases">
        <title>Genomics and transcriptomics of the oil-accumulating basidiomycete yeast T. oleaginosus allow insights into substrate utilization and the diverse evolutionary trajectories of mating systems in fungi.</title>
        <authorList>
            <consortium name="DOE Joint Genome Institute"/>
            <person name="Kourist R."/>
            <person name="Kracht O."/>
            <person name="Bracharz F."/>
            <person name="Lipzen A."/>
            <person name="Nolan M."/>
            <person name="Ohm R."/>
            <person name="Grigoriev I."/>
            <person name="Sun S."/>
            <person name="Heitman J."/>
            <person name="Bruck T."/>
            <person name="Nowrousian M."/>
        </authorList>
    </citation>
    <scope>NUCLEOTIDE SEQUENCE [LARGE SCALE GENOMIC DNA]</scope>
    <source>
        <strain evidence="9 10">IBC0246</strain>
    </source>
</reference>